<feature type="compositionally biased region" description="Low complexity" evidence="5">
    <location>
        <begin position="74"/>
        <end position="89"/>
    </location>
</feature>
<dbReference type="AlphaFoldDB" id="A0A8J7JB42"/>
<organism evidence="7 8">
    <name type="scientific">Geomesophilobacter sediminis</name>
    <dbReference type="NCBI Taxonomy" id="2798584"/>
    <lineage>
        <taxon>Bacteria</taxon>
        <taxon>Pseudomonadati</taxon>
        <taxon>Thermodesulfobacteriota</taxon>
        <taxon>Desulfuromonadia</taxon>
        <taxon>Geobacterales</taxon>
        <taxon>Geobacteraceae</taxon>
        <taxon>Geomesophilobacter</taxon>
    </lineage>
</organism>
<gene>
    <name evidence="7" type="ORF">JFN93_06150</name>
</gene>
<feature type="transmembrane region" description="Helical" evidence="6">
    <location>
        <begin position="12"/>
        <end position="36"/>
    </location>
</feature>
<name>A0A8J7JB42_9BACT</name>
<keyword evidence="2 6" id="KW-0812">Transmembrane</keyword>
<sequence>MAGKRKTKQKEKAWLVPTVVLVLFAVLIGLLARSILNSSSNPKKQIQVITLIKPPPPEVKEKPPEPEVQKEQPKQTIEQPTEQPTPQNQADQSQDDSPPAGDNLAVDGEGGAGDNAFGLGAKKGGRAITLGGGGGGGTGLGRSALSKYGYYSRTIESDIERKVKKILEKTGGRPKGKFQTTVHITLSPNGTVLKFSIVDESGNERLDQAFRTALTGLKMTTPPPEGMPSSLTFRMTTRG</sequence>
<evidence type="ECO:0000313" key="8">
    <source>
        <dbReference type="Proteomes" id="UP000636888"/>
    </source>
</evidence>
<proteinExistence type="predicted"/>
<evidence type="ECO:0000256" key="4">
    <source>
        <dbReference type="ARBA" id="ARBA00023136"/>
    </source>
</evidence>
<comment type="caution">
    <text evidence="7">The sequence shown here is derived from an EMBL/GenBank/DDBJ whole genome shotgun (WGS) entry which is preliminary data.</text>
</comment>
<dbReference type="EMBL" id="JAEMHM010000004">
    <property type="protein sequence ID" value="MBJ6724281.1"/>
    <property type="molecule type" value="Genomic_DNA"/>
</dbReference>
<dbReference type="Proteomes" id="UP000636888">
    <property type="component" value="Unassembled WGS sequence"/>
</dbReference>
<reference evidence="7" key="1">
    <citation type="submission" date="2020-12" db="EMBL/GenBank/DDBJ databases">
        <title>Geomonas sp. Red875, isolated from river sediment.</title>
        <authorList>
            <person name="Xu Z."/>
            <person name="Zhang Z."/>
            <person name="Masuda Y."/>
            <person name="Itoh H."/>
            <person name="Senoo K."/>
        </authorList>
    </citation>
    <scope>NUCLEOTIDE SEQUENCE</scope>
    <source>
        <strain evidence="7">Red875</strain>
    </source>
</reference>
<dbReference type="Gene3D" id="3.30.1150.10">
    <property type="match status" value="1"/>
</dbReference>
<keyword evidence="4 6" id="KW-0472">Membrane</keyword>
<feature type="compositionally biased region" description="Basic and acidic residues" evidence="5">
    <location>
        <begin position="58"/>
        <end position="73"/>
    </location>
</feature>
<evidence type="ECO:0000256" key="5">
    <source>
        <dbReference type="SAM" id="MobiDB-lite"/>
    </source>
</evidence>
<protein>
    <submittedName>
        <fullName evidence="7">TonB family protein</fullName>
    </submittedName>
</protein>
<evidence type="ECO:0000256" key="2">
    <source>
        <dbReference type="ARBA" id="ARBA00022692"/>
    </source>
</evidence>
<dbReference type="Pfam" id="PF13103">
    <property type="entry name" value="TonB_2"/>
    <property type="match status" value="1"/>
</dbReference>
<dbReference type="NCBIfam" id="TIGR01352">
    <property type="entry name" value="tonB_Cterm"/>
    <property type="match status" value="1"/>
</dbReference>
<feature type="region of interest" description="Disordered" evidence="5">
    <location>
        <begin position="47"/>
        <end position="112"/>
    </location>
</feature>
<feature type="compositionally biased region" description="Polar residues" evidence="5">
    <location>
        <begin position="229"/>
        <end position="239"/>
    </location>
</feature>
<keyword evidence="3 6" id="KW-1133">Transmembrane helix</keyword>
<accession>A0A8J7JB42</accession>
<dbReference type="InterPro" id="IPR006260">
    <property type="entry name" value="TonB/TolA_C"/>
</dbReference>
<keyword evidence="8" id="KW-1185">Reference proteome</keyword>
<evidence type="ECO:0000256" key="3">
    <source>
        <dbReference type="ARBA" id="ARBA00022989"/>
    </source>
</evidence>
<dbReference type="SUPFAM" id="SSF74653">
    <property type="entry name" value="TolA/TonB C-terminal domain"/>
    <property type="match status" value="1"/>
</dbReference>
<dbReference type="RefSeq" id="WP_199383118.1">
    <property type="nucleotide sequence ID" value="NZ_JAEMHM010000004.1"/>
</dbReference>
<evidence type="ECO:0000256" key="1">
    <source>
        <dbReference type="ARBA" id="ARBA00004167"/>
    </source>
</evidence>
<dbReference type="GO" id="GO:0016020">
    <property type="term" value="C:membrane"/>
    <property type="evidence" value="ECO:0007669"/>
    <property type="project" value="UniProtKB-SubCell"/>
</dbReference>
<comment type="subcellular location">
    <subcellularLocation>
        <location evidence="1">Membrane</location>
        <topology evidence="1">Single-pass membrane protein</topology>
    </subcellularLocation>
</comment>
<feature type="region of interest" description="Disordered" evidence="5">
    <location>
        <begin position="218"/>
        <end position="239"/>
    </location>
</feature>
<evidence type="ECO:0000313" key="7">
    <source>
        <dbReference type="EMBL" id="MBJ6724281.1"/>
    </source>
</evidence>
<evidence type="ECO:0000256" key="6">
    <source>
        <dbReference type="SAM" id="Phobius"/>
    </source>
</evidence>